<keyword evidence="5" id="KW-0238">DNA-binding</keyword>
<organism evidence="5 6">
    <name type="scientific">Dimargaris verticillata</name>
    <dbReference type="NCBI Taxonomy" id="2761393"/>
    <lineage>
        <taxon>Eukaryota</taxon>
        <taxon>Fungi</taxon>
        <taxon>Fungi incertae sedis</taxon>
        <taxon>Zoopagomycota</taxon>
        <taxon>Kickxellomycotina</taxon>
        <taxon>Dimargaritomycetes</taxon>
        <taxon>Dimargaritales</taxon>
        <taxon>Dimargaritaceae</taxon>
        <taxon>Dimargaris</taxon>
    </lineage>
</organism>
<dbReference type="Proteomes" id="UP001151582">
    <property type="component" value="Unassembled WGS sequence"/>
</dbReference>
<feature type="region of interest" description="Disordered" evidence="3">
    <location>
        <begin position="522"/>
        <end position="569"/>
    </location>
</feature>
<evidence type="ECO:0000256" key="2">
    <source>
        <dbReference type="ARBA" id="ARBA00022490"/>
    </source>
</evidence>
<feature type="domain" description="RNA-binding protein vts1-like alpha-helical" evidence="4">
    <location>
        <begin position="141"/>
        <end position="184"/>
    </location>
</feature>
<feature type="region of interest" description="Disordered" evidence="3">
    <location>
        <begin position="429"/>
        <end position="473"/>
    </location>
</feature>
<dbReference type="OrthoDB" id="2155283at2759"/>
<keyword evidence="6" id="KW-1185">Reference proteome</keyword>
<dbReference type="GO" id="GO:0000289">
    <property type="term" value="P:nuclear-transcribed mRNA poly(A) tail shortening"/>
    <property type="evidence" value="ECO:0007669"/>
    <property type="project" value="TreeGrafter"/>
</dbReference>
<dbReference type="GO" id="GO:0003729">
    <property type="term" value="F:mRNA binding"/>
    <property type="evidence" value="ECO:0007669"/>
    <property type="project" value="TreeGrafter"/>
</dbReference>
<evidence type="ECO:0000259" key="4">
    <source>
        <dbReference type="Pfam" id="PF25479"/>
    </source>
</evidence>
<feature type="compositionally biased region" description="Pro residues" evidence="3">
    <location>
        <begin position="544"/>
        <end position="555"/>
    </location>
</feature>
<gene>
    <name evidence="5" type="primary">VTS1</name>
    <name evidence="5" type="ORF">H4R34_000570</name>
</gene>
<evidence type="ECO:0000313" key="5">
    <source>
        <dbReference type="EMBL" id="KAJ1984598.1"/>
    </source>
</evidence>
<sequence>MASQRPISDSFHLGSDRYGASGGVGGNASAHLRNSVGGPNPASRSTDAGSRSSDPITAARPTSDIYLQASNNHSQLNGAKGAFSAAYHGQQQPPQMLRAQPGGLVESDVIDRWFEDLNQFQRTLEEMATASLDPTFKEELTAIEQWFGVLSEAERTATLYALLHQISPVQIRFFMTILQQKAQRDPMSALLTQIGQPTANASLDDVTAGDGSGMRHMLDRHSIALDHGSLGDGANSRMNSTMSRLSTSSTNLAGMANNGLGLNPAAPLAGSSSISGLYASGARPVGNVGGRDTDAGGVFSNRWSLSSLGPNGNGATGNTFGGPLAGVDAYSNRNSGAGFAGATDPLGMPMWRRPDLGFDRPTNASAPRGGKFDRPGSAMSNEKPLASNRWGFASSTNIAAMADSSQTTERPKSATELDLDNWQSLKLGRTPQQHQSTGSGVKSTLRHSLGSNPSGEAGDGSRAYDPTAGSADSAQAMAAQYDAPPGGGSSSLASRRLGAHKFSVAVYDGPEGSVPAALKSPLKSPLFSPGLKGSRASGSRPTTPAMPPGLYPPQSPWGTNFSDIGALQT</sequence>
<dbReference type="InterPro" id="IPR057327">
    <property type="entry name" value="Vts1_dom"/>
</dbReference>
<comment type="subcellular location">
    <subcellularLocation>
        <location evidence="1">Cytoplasm</location>
    </subcellularLocation>
</comment>
<dbReference type="PANTHER" id="PTHR12515:SF5">
    <property type="entry name" value="PROTEIN SMAUG"/>
    <property type="match status" value="1"/>
</dbReference>
<feature type="region of interest" description="Disordered" evidence="3">
    <location>
        <begin position="1"/>
        <end position="58"/>
    </location>
</feature>
<dbReference type="Pfam" id="PF25479">
    <property type="entry name" value="Vts1"/>
    <property type="match status" value="1"/>
</dbReference>
<feature type="compositionally biased region" description="Polar residues" evidence="3">
    <location>
        <begin position="42"/>
        <end position="55"/>
    </location>
</feature>
<dbReference type="GO" id="GO:0000932">
    <property type="term" value="C:P-body"/>
    <property type="evidence" value="ECO:0007669"/>
    <property type="project" value="TreeGrafter"/>
</dbReference>
<reference evidence="5" key="1">
    <citation type="submission" date="2022-07" db="EMBL/GenBank/DDBJ databases">
        <title>Phylogenomic reconstructions and comparative analyses of Kickxellomycotina fungi.</title>
        <authorList>
            <person name="Reynolds N.K."/>
            <person name="Stajich J.E."/>
            <person name="Barry K."/>
            <person name="Grigoriev I.V."/>
            <person name="Crous P."/>
            <person name="Smith M.E."/>
        </authorList>
    </citation>
    <scope>NUCLEOTIDE SEQUENCE</scope>
    <source>
        <strain evidence="5">RSA 567</strain>
    </source>
</reference>
<name>A0A9W8EFT7_9FUNG</name>
<comment type="caution">
    <text evidence="5">The sequence shown here is derived from an EMBL/GenBank/DDBJ whole genome shotgun (WGS) entry which is preliminary data.</text>
</comment>
<proteinExistence type="predicted"/>
<evidence type="ECO:0000313" key="6">
    <source>
        <dbReference type="Proteomes" id="UP001151582"/>
    </source>
</evidence>
<dbReference type="GO" id="GO:0003677">
    <property type="term" value="F:DNA binding"/>
    <property type="evidence" value="ECO:0007669"/>
    <property type="project" value="UniProtKB-KW"/>
</dbReference>
<evidence type="ECO:0000256" key="1">
    <source>
        <dbReference type="ARBA" id="ARBA00004496"/>
    </source>
</evidence>
<feature type="compositionally biased region" description="Polar residues" evidence="3">
    <location>
        <begin position="556"/>
        <end position="569"/>
    </location>
</feature>
<dbReference type="EMBL" id="JANBQB010000015">
    <property type="protein sequence ID" value="KAJ1984598.1"/>
    <property type="molecule type" value="Genomic_DNA"/>
</dbReference>
<evidence type="ECO:0000256" key="3">
    <source>
        <dbReference type="SAM" id="MobiDB-lite"/>
    </source>
</evidence>
<feature type="compositionally biased region" description="Polar residues" evidence="3">
    <location>
        <begin position="430"/>
        <end position="442"/>
    </location>
</feature>
<dbReference type="AlphaFoldDB" id="A0A9W8EFT7"/>
<accession>A0A9W8EFT7</accession>
<feature type="region of interest" description="Disordered" evidence="3">
    <location>
        <begin position="354"/>
        <end position="389"/>
    </location>
</feature>
<dbReference type="InterPro" id="IPR050897">
    <property type="entry name" value="SMAUG/VTS1_RNA-bind"/>
</dbReference>
<keyword evidence="2" id="KW-0963">Cytoplasm</keyword>
<protein>
    <submittedName>
        <fullName evidence="5">Flap-structured DNA-binding and RNA-binding protein</fullName>
    </submittedName>
</protein>
<dbReference type="PANTHER" id="PTHR12515">
    <property type="entry name" value="STERILE ALPHA MOTIF DOMAIN CONTAINING PROTEIN 4-RELATED"/>
    <property type="match status" value="1"/>
</dbReference>